<keyword evidence="5" id="KW-0496">Mitochondrion</keyword>
<evidence type="ECO:0000256" key="2">
    <source>
        <dbReference type="ARBA" id="ARBA00022723"/>
    </source>
</evidence>
<name>R7WG59_AEGTA</name>
<feature type="binding site" evidence="5 6">
    <location>
        <position position="402"/>
    </location>
    <ligand>
        <name>Zn(2+)</name>
        <dbReference type="ChEBI" id="CHEBI:29105"/>
    </ligand>
</feature>
<keyword evidence="2 5" id="KW-0479">Metal-binding</keyword>
<feature type="binding site" evidence="5">
    <location>
        <position position="518"/>
    </location>
    <ligand>
        <name>NAD(+)</name>
        <dbReference type="ChEBI" id="CHEBI:57540"/>
    </ligand>
</feature>
<dbReference type="InterPro" id="IPR003000">
    <property type="entry name" value="Sirtuin"/>
</dbReference>
<feature type="binding site" evidence="5 6">
    <location>
        <position position="338"/>
    </location>
    <ligand>
        <name>Zn(2+)</name>
        <dbReference type="ChEBI" id="CHEBI:29105"/>
    </ligand>
</feature>
<evidence type="ECO:0000259" key="7">
    <source>
        <dbReference type="PROSITE" id="PS50305"/>
    </source>
</evidence>
<reference evidence="8" key="1">
    <citation type="submission" date="2015-06" db="UniProtKB">
        <authorList>
            <consortium name="EnsemblPlants"/>
        </authorList>
    </citation>
    <scope>IDENTIFICATION</scope>
</reference>
<feature type="binding site" evidence="5">
    <location>
        <begin position="500"/>
        <end position="502"/>
    </location>
    <ligand>
        <name>NAD(+)</name>
        <dbReference type="ChEBI" id="CHEBI:57540"/>
    </ligand>
</feature>
<feature type="binding site" evidence="5">
    <location>
        <begin position="310"/>
        <end position="313"/>
    </location>
    <ligand>
        <name>NAD(+)</name>
        <dbReference type="ChEBI" id="CHEBI:57540"/>
    </ligand>
</feature>
<dbReference type="GO" id="GO:0070403">
    <property type="term" value="F:NAD+ binding"/>
    <property type="evidence" value="ECO:0007669"/>
    <property type="project" value="UniProtKB-UniRule"/>
</dbReference>
<dbReference type="GO" id="GO:0008270">
    <property type="term" value="F:zinc ion binding"/>
    <property type="evidence" value="ECO:0007669"/>
    <property type="project" value="UniProtKB-UniRule"/>
</dbReference>
<dbReference type="InterPro" id="IPR026587">
    <property type="entry name" value="Sirtuin_class_II"/>
</dbReference>
<dbReference type="Gene3D" id="3.30.1600.10">
    <property type="entry name" value="SIR2/SIRT2 'Small Domain"/>
    <property type="match status" value="1"/>
</dbReference>
<keyword evidence="1 5" id="KW-0808">Transferase</keyword>
<feature type="active site" description="Proton acceptor" evidence="5 6">
    <location>
        <position position="327"/>
    </location>
</feature>
<comment type="catalytic activity">
    <reaction evidence="5">
        <text>N(6)-acetyl-L-lysyl-[protein] + NAD(+) + H2O = 2''-O-acetyl-ADP-D-ribose + nicotinamide + L-lysyl-[protein]</text>
        <dbReference type="Rhea" id="RHEA:43636"/>
        <dbReference type="Rhea" id="RHEA-COMP:9752"/>
        <dbReference type="Rhea" id="RHEA-COMP:10731"/>
        <dbReference type="ChEBI" id="CHEBI:15377"/>
        <dbReference type="ChEBI" id="CHEBI:17154"/>
        <dbReference type="ChEBI" id="CHEBI:29969"/>
        <dbReference type="ChEBI" id="CHEBI:57540"/>
        <dbReference type="ChEBI" id="CHEBI:61930"/>
        <dbReference type="ChEBI" id="CHEBI:83767"/>
        <dbReference type="EC" id="2.3.1.286"/>
    </reaction>
</comment>
<evidence type="ECO:0000313" key="8">
    <source>
        <dbReference type="EnsemblPlants" id="EMT19694"/>
    </source>
</evidence>
<feature type="domain" description="Deacetylase sirtuin-type" evidence="7">
    <location>
        <begin position="206"/>
        <end position="537"/>
    </location>
</feature>
<feature type="binding site" evidence="5 6">
    <location>
        <position position="335"/>
    </location>
    <ligand>
        <name>Zn(2+)</name>
        <dbReference type="ChEBI" id="CHEBI:29105"/>
    </ligand>
</feature>
<dbReference type="InterPro" id="IPR029035">
    <property type="entry name" value="DHS-like_NAD/FAD-binding_dom"/>
</dbReference>
<sequence length="537" mass="59084">MMQARSCSTCFSSTSRTIEVLRAEGTRIVGLTLVVSTNGIREATQAPYIAAVLERGAHQHNNKSALEQKALLGAGGKKKDINFVTFAMGIMQELQANALMIVEAMTPPSWEVERCAVAADAAPHALVKLGEPSRIDQAGFCPRFYNIQASIYNGLVHRRKIPLPLRCSFRSIQARNNHSSSAVVPKDYCETYIQFLRDKRIVPDSDPPSSKDVDLLYRFIDKSNKLMVLTGAGMSTESGIPDYRSPNGAYSSGFKPLTHQEFVRSIRARRRYWARSYAGWRRFRRAQPNTAHYALASLERIGRVHTMVTQNVDRLHHRAGSKPVELHGSVYEVICLDCGTSISRESFQEQVKDLNPKWALAIDSLEEGQPGSSRSFGMQQRPDGDIEIDEKFWEQDFDIPSCSQCGGVLKPDVVMFGDNVPRERADSAKEAARNCDALLVVGSAVVMFGDNVPRERADSAKEAARNCDALLVVGSAVMTMSAFRLARLAHEANAPIAAINIGGTRADSIISLKINARCGEILPRVLQMGSLAVPSIS</sequence>
<evidence type="ECO:0000256" key="6">
    <source>
        <dbReference type="PROSITE-ProRule" id="PRU00236"/>
    </source>
</evidence>
<evidence type="ECO:0000256" key="5">
    <source>
        <dbReference type="HAMAP-Rule" id="MF_03161"/>
    </source>
</evidence>
<dbReference type="InterPro" id="IPR026591">
    <property type="entry name" value="Sirtuin_cat_small_dom_sf"/>
</dbReference>
<evidence type="ECO:0000256" key="4">
    <source>
        <dbReference type="ARBA" id="ARBA00023027"/>
    </source>
</evidence>
<dbReference type="PANTHER" id="PTHR11085">
    <property type="entry name" value="NAD-DEPENDENT PROTEIN DEACYLASE SIRTUIN-5, MITOCHONDRIAL-RELATED"/>
    <property type="match status" value="1"/>
</dbReference>
<keyword evidence="4 5" id="KW-0520">NAD</keyword>
<comment type="function">
    <text evidence="5">NAD-dependent protein deacylase. Catalyzes the NAD-dependent hydrolysis of acyl groups from lysine residues.</text>
</comment>
<feature type="binding site" evidence="5 6">
    <location>
        <position position="405"/>
    </location>
    <ligand>
        <name>Zn(2+)</name>
        <dbReference type="ChEBI" id="CHEBI:29105"/>
    </ligand>
</feature>
<dbReference type="PANTHER" id="PTHR11085:SF10">
    <property type="entry name" value="NAD-DEPENDENT PROTEIN DEACYLASE SIRTUIN-5, MITOCHONDRIAL-RELATED"/>
    <property type="match status" value="1"/>
</dbReference>
<accession>R7WG59</accession>
<evidence type="ECO:0000256" key="1">
    <source>
        <dbReference type="ARBA" id="ARBA00022679"/>
    </source>
</evidence>
<comment type="similarity">
    <text evidence="5">Belongs to the sirtuin family. Class II subfamily.</text>
</comment>
<comment type="caution">
    <text evidence="5">Lacks conserved residue(s) required for the propagation of feature annotation.</text>
</comment>
<proteinExistence type="inferred from homology"/>
<dbReference type="PROSITE" id="PS50305">
    <property type="entry name" value="SIRTUIN"/>
    <property type="match status" value="1"/>
</dbReference>
<dbReference type="AlphaFoldDB" id="R7WG59"/>
<dbReference type="HAMAP" id="MF_01967">
    <property type="entry name" value="Sirtuin_ClassII"/>
    <property type="match status" value="1"/>
</dbReference>
<keyword evidence="3 5" id="KW-0862">Zinc</keyword>
<dbReference type="GO" id="GO:0017136">
    <property type="term" value="F:histone deacetylase activity, NAD-dependent"/>
    <property type="evidence" value="ECO:0007669"/>
    <property type="project" value="TreeGrafter"/>
</dbReference>
<comment type="cofactor">
    <cofactor evidence="5">
        <name>Zn(2+)</name>
        <dbReference type="ChEBI" id="CHEBI:29105"/>
    </cofactor>
    <text evidence="5">Binds 1 zinc ion per subunit.</text>
</comment>
<dbReference type="InterPro" id="IPR026590">
    <property type="entry name" value="Ssirtuin_cat_dom"/>
</dbReference>
<protein>
    <recommendedName>
        <fullName evidence="5">NAD-dependent protein deacylase</fullName>
        <ecNumber evidence="5">2.3.1.-</ecNumber>
    </recommendedName>
    <alternativeName>
        <fullName evidence="5">Regulatory protein SIR2 homolog</fullName>
    </alternativeName>
</protein>
<dbReference type="Gene3D" id="3.40.50.1220">
    <property type="entry name" value="TPP-binding domain"/>
    <property type="match status" value="2"/>
</dbReference>
<dbReference type="GO" id="GO:0005759">
    <property type="term" value="C:mitochondrial matrix"/>
    <property type="evidence" value="ECO:0007669"/>
    <property type="project" value="UniProtKB-SubCell"/>
</dbReference>
<dbReference type="InterPro" id="IPR050134">
    <property type="entry name" value="NAD-dep_sirtuin_deacylases"/>
</dbReference>
<evidence type="ECO:0000256" key="3">
    <source>
        <dbReference type="ARBA" id="ARBA00022833"/>
    </source>
</evidence>
<dbReference type="EC" id="2.3.1.-" evidence="5"/>
<dbReference type="Pfam" id="PF02146">
    <property type="entry name" value="SIR2"/>
    <property type="match status" value="1"/>
</dbReference>
<organism evidence="8">
    <name type="scientific">Aegilops tauschii</name>
    <name type="common">Tausch's goatgrass</name>
    <name type="synonym">Aegilops squarrosa</name>
    <dbReference type="NCBI Taxonomy" id="37682"/>
    <lineage>
        <taxon>Eukaryota</taxon>
        <taxon>Viridiplantae</taxon>
        <taxon>Streptophyta</taxon>
        <taxon>Embryophyta</taxon>
        <taxon>Tracheophyta</taxon>
        <taxon>Spermatophyta</taxon>
        <taxon>Magnoliopsida</taxon>
        <taxon>Liliopsida</taxon>
        <taxon>Poales</taxon>
        <taxon>Poaceae</taxon>
        <taxon>BOP clade</taxon>
        <taxon>Pooideae</taxon>
        <taxon>Triticodae</taxon>
        <taxon>Triticeae</taxon>
        <taxon>Triticinae</taxon>
        <taxon>Aegilops</taxon>
    </lineage>
</organism>
<dbReference type="EnsemblPlants" id="EMT19694">
    <property type="protein sequence ID" value="EMT19694"/>
    <property type="gene ID" value="F775_08708"/>
</dbReference>
<dbReference type="SUPFAM" id="SSF52467">
    <property type="entry name" value="DHS-like NAD/FAD-binding domain"/>
    <property type="match status" value="2"/>
</dbReference>
<comment type="subcellular location">
    <subcellularLocation>
        <location evidence="5">Mitochondrion matrix</location>
    </subcellularLocation>
</comment>